<evidence type="ECO:0000256" key="10">
    <source>
        <dbReference type="SAM" id="MobiDB-lite"/>
    </source>
</evidence>
<comment type="catalytic activity">
    <reaction evidence="1">
        <text>Random hydrolysis of (1-&gt;6)-alpha-D-mannosidic linkages in unbranched (1-&gt;6)-mannans.</text>
        <dbReference type="EC" id="3.2.1.101"/>
    </reaction>
</comment>
<keyword evidence="9" id="KW-0326">Glycosidase</keyword>
<evidence type="ECO:0000256" key="3">
    <source>
        <dbReference type="ARBA" id="ARBA00009699"/>
    </source>
</evidence>
<sequence>MHSTQIMISLWGQPRCFLSRLLAVLLLVANNGFTVAYDLDPSSPDSVRSVSRSIAEDLMSLYHGHRPGQTPGLLPDPPYYWWEAGALMGAMIDYWYYTGDGQWNDRVIQGLMHQVGDNADYMPKNQTLTEGNDDQGFWGLAVMSAAEQRFPDPPEGQPHYLALAQAVFNTQAARWDTEHCGGGLRWQIFTWNKGFDYKNTISQGCFFALAARLALYTGNSSYTDWAERAWDWTVAIQFIDSATYRVFDGAHTTTNCTNIIPYQWSYNAGVFINGASAMYNLTGSQVWRERLDGLVAAADVFFVGPNKDIMQEVACETVQLCDIDQQSFKAYLSRWLAATTKWAPHLADHIMPKLRASSIAAASTCVGGDNGRMCGLRWTEEGKWDGIQGVGPQMMAMQVTLANLVASRPDAVTMRTGGTSQGDPAAGSADIGRTEPEGMELAAITTKDRVGAAILTTLIVMGLVAILIWLFLDETSEKPVKQRFFEFRKQVTSTRGLAAAFSLGGRVFEADEKGKGPELPSSGAASDEDAAVRAPPRSASGVVAPLPVAREMQSESHQVPVPIRERRASVIQVEASGSGSRSTSNDDPATSQATTKVQRFAKRLNMRDRGRTGP</sequence>
<keyword evidence="11" id="KW-1133">Transmembrane helix</keyword>
<dbReference type="GeneID" id="39584045"/>
<dbReference type="InterPro" id="IPR008928">
    <property type="entry name" value="6-hairpin_glycosidase_sf"/>
</dbReference>
<evidence type="ECO:0000256" key="9">
    <source>
        <dbReference type="ARBA" id="ARBA00023295"/>
    </source>
</evidence>
<dbReference type="RefSeq" id="XP_028463252.1">
    <property type="nucleotide sequence ID" value="XM_028615568.1"/>
</dbReference>
<dbReference type="SUPFAM" id="SSF48208">
    <property type="entry name" value="Six-hairpin glycosidases"/>
    <property type="match status" value="1"/>
</dbReference>
<dbReference type="GO" id="GO:0008496">
    <property type="term" value="F:mannan endo-1,6-alpha-mannosidase activity"/>
    <property type="evidence" value="ECO:0007669"/>
    <property type="project" value="UniProtKB-EC"/>
</dbReference>
<evidence type="ECO:0000313" key="13">
    <source>
        <dbReference type="EMBL" id="ROT35446.1"/>
    </source>
</evidence>
<dbReference type="OrthoDB" id="4187847at2759"/>
<organism evidence="13 14">
    <name type="scientific">Sodiomyces alkalinus (strain CBS 110278 / VKM F-3762 / F11)</name>
    <name type="common">Alkaliphilic filamentous fungus</name>
    <dbReference type="NCBI Taxonomy" id="1314773"/>
    <lineage>
        <taxon>Eukaryota</taxon>
        <taxon>Fungi</taxon>
        <taxon>Dikarya</taxon>
        <taxon>Ascomycota</taxon>
        <taxon>Pezizomycotina</taxon>
        <taxon>Sordariomycetes</taxon>
        <taxon>Hypocreomycetidae</taxon>
        <taxon>Glomerellales</taxon>
        <taxon>Plectosphaerellaceae</taxon>
        <taxon>Sodiomyces</taxon>
    </lineage>
</organism>
<dbReference type="EMBL" id="ML119061">
    <property type="protein sequence ID" value="ROT35446.1"/>
    <property type="molecule type" value="Genomic_DNA"/>
</dbReference>
<dbReference type="InterPro" id="IPR014480">
    <property type="entry name" value="Mannan-1_6-alpha_mannosidase"/>
</dbReference>
<dbReference type="GO" id="GO:0016052">
    <property type="term" value="P:carbohydrate catabolic process"/>
    <property type="evidence" value="ECO:0007669"/>
    <property type="project" value="InterPro"/>
</dbReference>
<dbReference type="GO" id="GO:0009272">
    <property type="term" value="P:fungal-type cell wall biogenesis"/>
    <property type="evidence" value="ECO:0007669"/>
    <property type="project" value="TreeGrafter"/>
</dbReference>
<feature type="region of interest" description="Disordered" evidence="10">
    <location>
        <begin position="511"/>
        <end position="614"/>
    </location>
</feature>
<evidence type="ECO:0000256" key="1">
    <source>
        <dbReference type="ARBA" id="ARBA00001452"/>
    </source>
</evidence>
<dbReference type="Gene3D" id="1.50.10.20">
    <property type="match status" value="1"/>
</dbReference>
<dbReference type="InterPro" id="IPR005198">
    <property type="entry name" value="Glyco_hydro_76"/>
</dbReference>
<keyword evidence="6" id="KW-0378">Hydrolase</keyword>
<dbReference type="STRING" id="1314773.A0A3N2PM82"/>
<feature type="compositionally biased region" description="Basic and acidic residues" evidence="10">
    <location>
        <begin position="605"/>
        <end position="614"/>
    </location>
</feature>
<accession>A0A3N2PM82</accession>
<evidence type="ECO:0000313" key="14">
    <source>
        <dbReference type="Proteomes" id="UP000272025"/>
    </source>
</evidence>
<evidence type="ECO:0000256" key="7">
    <source>
        <dbReference type="ARBA" id="ARBA00023136"/>
    </source>
</evidence>
<keyword evidence="11" id="KW-0812">Transmembrane</keyword>
<gene>
    <name evidence="13" type="ORF">SODALDRAFT_66296</name>
</gene>
<evidence type="ECO:0000256" key="8">
    <source>
        <dbReference type="ARBA" id="ARBA00023180"/>
    </source>
</evidence>
<dbReference type="Pfam" id="PF03663">
    <property type="entry name" value="Glyco_hydro_76"/>
    <property type="match status" value="1"/>
</dbReference>
<evidence type="ECO:0000256" key="6">
    <source>
        <dbReference type="ARBA" id="ARBA00022801"/>
    </source>
</evidence>
<dbReference type="PANTHER" id="PTHR12145:SF36">
    <property type="entry name" value="MANNAN ENDO-1,6-ALPHA-MANNOSIDASE DCW1"/>
    <property type="match status" value="1"/>
</dbReference>
<protein>
    <recommendedName>
        <fullName evidence="4">mannan endo-1,6-alpha-mannosidase</fullName>
        <ecNumber evidence="4">3.2.1.101</ecNumber>
    </recommendedName>
</protein>
<evidence type="ECO:0000256" key="11">
    <source>
        <dbReference type="SAM" id="Phobius"/>
    </source>
</evidence>
<evidence type="ECO:0000256" key="12">
    <source>
        <dbReference type="SAM" id="SignalP"/>
    </source>
</evidence>
<keyword evidence="5 12" id="KW-0732">Signal</keyword>
<name>A0A3N2PM82_SODAK</name>
<proteinExistence type="inferred from homology"/>
<keyword evidence="7 11" id="KW-0472">Membrane</keyword>
<dbReference type="PANTHER" id="PTHR12145">
    <property type="entry name" value="MANNAN ENDO-1,6-ALPHA-MANNOSIDASE DCW1"/>
    <property type="match status" value="1"/>
</dbReference>
<dbReference type="Proteomes" id="UP000272025">
    <property type="component" value="Unassembled WGS sequence"/>
</dbReference>
<dbReference type="EC" id="3.2.1.101" evidence="4"/>
<evidence type="ECO:0000256" key="4">
    <source>
        <dbReference type="ARBA" id="ARBA00012350"/>
    </source>
</evidence>
<feature type="signal peptide" evidence="12">
    <location>
        <begin position="1"/>
        <end position="36"/>
    </location>
</feature>
<keyword evidence="14" id="KW-1185">Reference proteome</keyword>
<dbReference type="FunFam" id="1.50.10.20:FF:000006">
    <property type="entry name" value="Mannan endo-1,6-alpha-mannosidase"/>
    <property type="match status" value="1"/>
</dbReference>
<dbReference type="AlphaFoldDB" id="A0A3N2PM82"/>
<feature type="transmembrane region" description="Helical" evidence="11">
    <location>
        <begin position="450"/>
        <end position="472"/>
    </location>
</feature>
<evidence type="ECO:0000256" key="5">
    <source>
        <dbReference type="ARBA" id="ARBA00022729"/>
    </source>
</evidence>
<comment type="similarity">
    <text evidence="3">Belongs to the glycosyl hydrolase 76 family.</text>
</comment>
<reference evidence="13 14" key="1">
    <citation type="journal article" date="2018" name="Mol. Ecol.">
        <title>The obligate alkalophilic soda-lake fungus Sodiomyces alkalinus has shifted to a protein diet.</title>
        <authorList>
            <person name="Grum-Grzhimaylo A.A."/>
            <person name="Falkoski D.L."/>
            <person name="van den Heuvel J."/>
            <person name="Valero-Jimenez C.A."/>
            <person name="Min B."/>
            <person name="Choi I.G."/>
            <person name="Lipzen A."/>
            <person name="Daum C.G."/>
            <person name="Aanen D.K."/>
            <person name="Tsang A."/>
            <person name="Henrissat B."/>
            <person name="Bilanenko E.N."/>
            <person name="de Vries R.P."/>
            <person name="van Kan J.A.L."/>
            <person name="Grigoriev I.V."/>
            <person name="Debets A.J.M."/>
        </authorList>
    </citation>
    <scope>NUCLEOTIDE SEQUENCE [LARGE SCALE GENOMIC DNA]</scope>
    <source>
        <strain evidence="13 14">F11</strain>
    </source>
</reference>
<feature type="chain" id="PRO_5018192015" description="mannan endo-1,6-alpha-mannosidase" evidence="12">
    <location>
        <begin position="37"/>
        <end position="614"/>
    </location>
</feature>
<dbReference type="GO" id="GO:0012505">
    <property type="term" value="C:endomembrane system"/>
    <property type="evidence" value="ECO:0007669"/>
    <property type="project" value="UniProtKB-SubCell"/>
</dbReference>
<keyword evidence="8" id="KW-0325">Glycoprotein</keyword>
<evidence type="ECO:0000256" key="2">
    <source>
        <dbReference type="ARBA" id="ARBA00004308"/>
    </source>
</evidence>
<feature type="compositionally biased region" description="Polar residues" evidence="10">
    <location>
        <begin position="575"/>
        <end position="597"/>
    </location>
</feature>
<comment type="subcellular location">
    <subcellularLocation>
        <location evidence="2">Endomembrane system</location>
    </subcellularLocation>
</comment>